<keyword evidence="2" id="KW-1185">Reference proteome</keyword>
<dbReference type="AlphaFoldDB" id="D5CT57"/>
<sequence length="77" mass="8915">MKIYLPHYDGKPTHNVFVQPGREYPNSAWMDENGKPRMFAVEFRYGRAEVADNLGQYMLDKELAQSSPIIVIERKVA</sequence>
<dbReference type="Proteomes" id="UP000001625">
    <property type="component" value="Chromosome"/>
</dbReference>
<dbReference type="OrthoDB" id="9553674at2"/>
<dbReference type="KEGG" id="slt:Slit_1914"/>
<protein>
    <submittedName>
        <fullName evidence="1">Uncharacterized protein</fullName>
    </submittedName>
</protein>
<evidence type="ECO:0000313" key="1">
    <source>
        <dbReference type="EMBL" id="ADE12143.1"/>
    </source>
</evidence>
<dbReference type="HOGENOM" id="CLU_185042_0_0_4"/>
<organism evidence="1 2">
    <name type="scientific">Sideroxydans lithotrophicus (strain ES-1)</name>
    <dbReference type="NCBI Taxonomy" id="580332"/>
    <lineage>
        <taxon>Bacteria</taxon>
        <taxon>Pseudomonadati</taxon>
        <taxon>Pseudomonadota</taxon>
        <taxon>Betaproteobacteria</taxon>
        <taxon>Nitrosomonadales</taxon>
        <taxon>Gallionellaceae</taxon>
        <taxon>Sideroxydans</taxon>
    </lineage>
</organism>
<evidence type="ECO:0000313" key="2">
    <source>
        <dbReference type="Proteomes" id="UP000001625"/>
    </source>
</evidence>
<proteinExistence type="predicted"/>
<reference evidence="1 2" key="1">
    <citation type="submission" date="2010-03" db="EMBL/GenBank/DDBJ databases">
        <title>Complete sequence of Sideroxydans lithotrophicus ES-1.</title>
        <authorList>
            <consortium name="US DOE Joint Genome Institute"/>
            <person name="Lucas S."/>
            <person name="Copeland A."/>
            <person name="Lapidus A."/>
            <person name="Cheng J.-F."/>
            <person name="Bruce D."/>
            <person name="Goodwin L."/>
            <person name="Pitluck S."/>
            <person name="Munk A.C."/>
            <person name="Detter J.C."/>
            <person name="Han C."/>
            <person name="Tapia R."/>
            <person name="Larimer F."/>
            <person name="Land M."/>
            <person name="Hauser L."/>
            <person name="Kyrpides N."/>
            <person name="Ivanova N."/>
            <person name="Emerson D."/>
            <person name="Woyke T."/>
        </authorList>
    </citation>
    <scope>NUCLEOTIDE SEQUENCE [LARGE SCALE GENOMIC DNA]</scope>
    <source>
        <strain evidence="1 2">ES-1</strain>
    </source>
</reference>
<dbReference type="RefSeq" id="WP_013030041.1">
    <property type="nucleotide sequence ID" value="NC_013959.1"/>
</dbReference>
<gene>
    <name evidence="1" type="ordered locus">Slit_1914</name>
</gene>
<dbReference type="EMBL" id="CP001965">
    <property type="protein sequence ID" value="ADE12143.1"/>
    <property type="molecule type" value="Genomic_DNA"/>
</dbReference>
<name>D5CT57_SIDLE</name>
<dbReference type="eggNOG" id="ENOG502ZGDM">
    <property type="taxonomic scope" value="Bacteria"/>
</dbReference>
<accession>D5CT57</accession>
<dbReference type="STRING" id="580332.Slit_1914"/>